<dbReference type="Proteomes" id="UP001145114">
    <property type="component" value="Unassembled WGS sequence"/>
</dbReference>
<name>A0ACC1HMZ5_9FUNG</name>
<dbReference type="EMBL" id="JAMZIH010003533">
    <property type="protein sequence ID" value="KAJ1676765.1"/>
    <property type="molecule type" value="Genomic_DNA"/>
</dbReference>
<protein>
    <submittedName>
        <fullName evidence="1">Uncharacterized protein</fullName>
    </submittedName>
</protein>
<reference evidence="1" key="1">
    <citation type="submission" date="2022-06" db="EMBL/GenBank/DDBJ databases">
        <title>Phylogenomic reconstructions and comparative analyses of Kickxellomycotina fungi.</title>
        <authorList>
            <person name="Reynolds N.K."/>
            <person name="Stajich J.E."/>
            <person name="Barry K."/>
            <person name="Grigoriev I.V."/>
            <person name="Crous P."/>
            <person name="Smith M.E."/>
        </authorList>
    </citation>
    <scope>NUCLEOTIDE SEQUENCE</scope>
    <source>
        <strain evidence="1">RSA 2271</strain>
    </source>
</reference>
<accession>A0ACC1HMZ5</accession>
<comment type="caution">
    <text evidence="1">The sequence shown here is derived from an EMBL/GenBank/DDBJ whole genome shotgun (WGS) entry which is preliminary data.</text>
</comment>
<sequence>MSQVKWSPERFATLNGLICEAIDAPRGLAPRFKKELTKTLEGAKNDLAMLFEYPPKDAGTRAKLDNGVITINGEEN</sequence>
<keyword evidence="2" id="KW-1185">Reference proteome</keyword>
<organism evidence="1 2">
    <name type="scientific">Spiromyces aspiralis</name>
    <dbReference type="NCBI Taxonomy" id="68401"/>
    <lineage>
        <taxon>Eukaryota</taxon>
        <taxon>Fungi</taxon>
        <taxon>Fungi incertae sedis</taxon>
        <taxon>Zoopagomycota</taxon>
        <taxon>Kickxellomycotina</taxon>
        <taxon>Kickxellomycetes</taxon>
        <taxon>Kickxellales</taxon>
        <taxon>Kickxellaceae</taxon>
        <taxon>Spiromyces</taxon>
    </lineage>
</organism>
<evidence type="ECO:0000313" key="2">
    <source>
        <dbReference type="Proteomes" id="UP001145114"/>
    </source>
</evidence>
<evidence type="ECO:0000313" key="1">
    <source>
        <dbReference type="EMBL" id="KAJ1676765.1"/>
    </source>
</evidence>
<proteinExistence type="predicted"/>
<feature type="non-terminal residue" evidence="1">
    <location>
        <position position="76"/>
    </location>
</feature>
<gene>
    <name evidence="1" type="ORF">EV182_007542</name>
</gene>